<organism evidence="2 3">
    <name type="scientific">Dryococelus australis</name>
    <dbReference type="NCBI Taxonomy" id="614101"/>
    <lineage>
        <taxon>Eukaryota</taxon>
        <taxon>Metazoa</taxon>
        <taxon>Ecdysozoa</taxon>
        <taxon>Arthropoda</taxon>
        <taxon>Hexapoda</taxon>
        <taxon>Insecta</taxon>
        <taxon>Pterygota</taxon>
        <taxon>Neoptera</taxon>
        <taxon>Polyneoptera</taxon>
        <taxon>Phasmatodea</taxon>
        <taxon>Verophasmatodea</taxon>
        <taxon>Anareolatae</taxon>
        <taxon>Phasmatidae</taxon>
        <taxon>Eurycanthinae</taxon>
        <taxon>Dryococelus</taxon>
    </lineage>
</organism>
<comment type="caution">
    <text evidence="2">The sequence shown here is derived from an EMBL/GenBank/DDBJ whole genome shotgun (WGS) entry which is preliminary data.</text>
</comment>
<evidence type="ECO:0000313" key="3">
    <source>
        <dbReference type="Proteomes" id="UP001159363"/>
    </source>
</evidence>
<evidence type="ECO:0000313" key="2">
    <source>
        <dbReference type="EMBL" id="KAJ8891826.1"/>
    </source>
</evidence>
<protein>
    <recommendedName>
        <fullName evidence="4">Maturase</fullName>
    </recommendedName>
</protein>
<evidence type="ECO:0000256" key="1">
    <source>
        <dbReference type="SAM" id="MobiDB-lite"/>
    </source>
</evidence>
<keyword evidence="3" id="KW-1185">Reference proteome</keyword>
<accession>A0ABQ9I5A9</accession>
<evidence type="ECO:0008006" key="4">
    <source>
        <dbReference type="Google" id="ProtNLM"/>
    </source>
</evidence>
<reference evidence="2 3" key="1">
    <citation type="submission" date="2023-02" db="EMBL/GenBank/DDBJ databases">
        <title>LHISI_Scaffold_Assembly.</title>
        <authorList>
            <person name="Stuart O.P."/>
            <person name="Cleave R."/>
            <person name="Magrath M.J.L."/>
            <person name="Mikheyev A.S."/>
        </authorList>
    </citation>
    <scope>NUCLEOTIDE SEQUENCE [LARGE SCALE GENOMIC DNA]</scope>
    <source>
        <strain evidence="2">Daus_M_001</strain>
        <tissue evidence="2">Leg muscle</tissue>
    </source>
</reference>
<feature type="compositionally biased region" description="Basic and acidic residues" evidence="1">
    <location>
        <begin position="100"/>
        <end position="113"/>
    </location>
</feature>
<sequence length="854" mass="94380">MSHRSQSSEHTAYLDDAFDKLLPSFMSLREAGWTFRLIARPLNPVLPTLLVSVGRCGDSRVHKPIDKARVDRGGSPAGMVVSSYDRLRLAERDLSSRRQYDSLRKRKIPDKTRRPAASSGAIPVSTTAAMATRQPCSSRDACVLRLLASHRGESGSIPGGDTPGLSHVGESRRTIAAGRRVLSGILRFSPSPFTPTLLRIHLAFALAVSQGLDVEEQATYLHSLAVGTAGLDARYALQGWLRAGSGGCRIYTVSCTAPGGGGVRVQTPHYHGKRRRLRERACFLGVKGVWFGREGEDSALYELVLVEVEGEPRGNRPQSSRLTPLTSLLRCLKLLANPSSAKRASLGRPPIRLLICALRRCNFLDSLESFACKSLGEEYAWKYNFKVNFRSNREWTELRRALPRLRLHGLGLFNGPETRNGITPDVDRLLSLVSPSVAKGQGDPLCWNARCDPPHWNRLRVCRCLTVWPSRGRNLTLPQINTRGRKWSLITRRGAVEASCSCRDFEDGEARLITPARGGRAFVGEWLHLAMLITRPGGCRNLEKWSLSAPLGAILSPSARAASAEYKKNIHSLKEFSRPSVCQSSVCFFVRQLKATHNNPSYVDPSVRQNFSWSTREARITKLFVRNTALLHVLYSICSDEDELWFDSRQAVSPLASHQGEPGSISGRITPGFSQVGIVPDDATGRWGFSGISLSPSPELLHSRLISLTSALKTSLLRVLCTETFSVKLFARKRLSRTEQRHDGNTARHARRSDEALGVRVSVARIAPSLLDLGRAASPLKSRPNLSPLSTNERTFGYICRGHAREVSSCMREQAWAAAVVPAIDLRCSRPLIRLLRVDPNIDLPQKNTTVKIT</sequence>
<proteinExistence type="predicted"/>
<name>A0ABQ9I5A9_9NEOP</name>
<feature type="region of interest" description="Disordered" evidence="1">
    <location>
        <begin position="100"/>
        <end position="120"/>
    </location>
</feature>
<dbReference type="Proteomes" id="UP001159363">
    <property type="component" value="Chromosome 2"/>
</dbReference>
<gene>
    <name evidence="2" type="ORF">PR048_004380</name>
</gene>
<dbReference type="EMBL" id="JARBHB010000002">
    <property type="protein sequence ID" value="KAJ8891826.1"/>
    <property type="molecule type" value="Genomic_DNA"/>
</dbReference>